<dbReference type="OrthoDB" id="431542at2759"/>
<feature type="transmembrane region" description="Helical" evidence="2">
    <location>
        <begin position="341"/>
        <end position="360"/>
    </location>
</feature>
<feature type="transmembrane region" description="Helical" evidence="2">
    <location>
        <begin position="450"/>
        <end position="477"/>
    </location>
</feature>
<feature type="transmembrane region" description="Helical" evidence="2">
    <location>
        <begin position="301"/>
        <end position="320"/>
    </location>
</feature>
<gene>
    <name evidence="3" type="ORF">AK812_SmicGene13456</name>
</gene>
<name>A0A1Q9E851_SYMMI</name>
<dbReference type="Gene3D" id="3.40.50.10140">
    <property type="entry name" value="Toll/interleukin-1 receptor homology (TIR) domain"/>
    <property type="match status" value="1"/>
</dbReference>
<evidence type="ECO:0000313" key="4">
    <source>
        <dbReference type="Proteomes" id="UP000186817"/>
    </source>
</evidence>
<sequence>MPRIVCSFSAPAATRVRRATSPSGAAAAVTAVTAVTPATASARLMRAPQTPRSGNTGAQVAPLVRTLSPPPSSPATPMVHMRPFIQAASPTSPPTPRVTSPAPVATAGAAVTPAFYTAEAAALMEDRRPPAGTRSAALSVQRMRGEDLPLTSAPPPAWVAPLATAPAVLAVPPTLAARPGQTAEAFSMMQESATTPCRAVLTSQQLAMPALPALGLLATGGPMAFAHGKCGTVSSSDESGSGMDDASTSEISDSEVSDSSSSEMAVTATRTVMTRSATKLALMRHNLTNGRRVLGKTRCRVSGSLLLLGLICSACVIFEFSRQEILEEAKELTAAKYFDQAIFGVLLYLFQIGFVCLAPLADDITLTRLALMQLGLVAMLAAVFLVGPTLWQTNEKRRTGECSMYGFEMPIIGCEMSLVQVCLRMAALAFVVVANFLVGLLHDVTRMQRMMWFIISLFLSIEIVAVLVKCSAVGILIQRIDPISMRLVGMLPSMAIARNRNLRSSIQGSVANFFSYRENRAAAAGIAGLVGNCSIHEVMTQAKKRFRCVDFSRLSQDELANNKPSPQVFQLSRGFKLGTCDAFVSHSWHDDAPAKWEALSWWKSKFEESRQRAPNIWFDKCCIDQNDIEADLRCLPIFLSGCSELVVFCGPTYLSRLWCIVELFTFVHIGGNLREINIIPVLRRGHENEDRQKLKASFLNFDVMDCDCFNKEDKEKMLDIIQTAFGDLAKFNDAVKAILDDIQWTSVFEEERQWKDPFSEVPADSPVSDAPAVCSWSRAAVHTPIPSRQIIPGPWAKAPAASDLSPTVSPWLSPKAEDLPCPFQPSESRTQ</sequence>
<evidence type="ECO:0000256" key="2">
    <source>
        <dbReference type="SAM" id="Phobius"/>
    </source>
</evidence>
<accession>A0A1Q9E851</accession>
<feature type="region of interest" description="Disordered" evidence="1">
    <location>
        <begin position="231"/>
        <end position="265"/>
    </location>
</feature>
<dbReference type="Proteomes" id="UP000186817">
    <property type="component" value="Unassembled WGS sequence"/>
</dbReference>
<keyword evidence="2" id="KW-0812">Transmembrane</keyword>
<comment type="caution">
    <text evidence="3">The sequence shown here is derived from an EMBL/GenBank/DDBJ whole genome shotgun (WGS) entry which is preliminary data.</text>
</comment>
<evidence type="ECO:0000313" key="3">
    <source>
        <dbReference type="EMBL" id="OLQ03592.1"/>
    </source>
</evidence>
<keyword evidence="2" id="KW-0472">Membrane</keyword>
<evidence type="ECO:0000256" key="1">
    <source>
        <dbReference type="SAM" id="MobiDB-lite"/>
    </source>
</evidence>
<dbReference type="EMBL" id="LSRX01000232">
    <property type="protein sequence ID" value="OLQ03592.1"/>
    <property type="molecule type" value="Genomic_DNA"/>
</dbReference>
<feature type="compositionally biased region" description="Low complexity" evidence="1">
    <location>
        <begin position="231"/>
        <end position="251"/>
    </location>
</feature>
<dbReference type="SUPFAM" id="SSF52200">
    <property type="entry name" value="Toll/Interleukin receptor TIR domain"/>
    <property type="match status" value="1"/>
</dbReference>
<evidence type="ECO:0008006" key="5">
    <source>
        <dbReference type="Google" id="ProtNLM"/>
    </source>
</evidence>
<keyword evidence="2" id="KW-1133">Transmembrane helix</keyword>
<organism evidence="3 4">
    <name type="scientific">Symbiodinium microadriaticum</name>
    <name type="common">Dinoflagellate</name>
    <name type="synonym">Zooxanthella microadriatica</name>
    <dbReference type="NCBI Taxonomy" id="2951"/>
    <lineage>
        <taxon>Eukaryota</taxon>
        <taxon>Sar</taxon>
        <taxon>Alveolata</taxon>
        <taxon>Dinophyceae</taxon>
        <taxon>Suessiales</taxon>
        <taxon>Symbiodiniaceae</taxon>
        <taxon>Symbiodinium</taxon>
    </lineage>
</organism>
<feature type="transmembrane region" description="Helical" evidence="2">
    <location>
        <begin position="372"/>
        <end position="391"/>
    </location>
</feature>
<feature type="transmembrane region" description="Helical" evidence="2">
    <location>
        <begin position="412"/>
        <end position="438"/>
    </location>
</feature>
<proteinExistence type="predicted"/>
<feature type="region of interest" description="Disordered" evidence="1">
    <location>
        <begin position="796"/>
        <end position="831"/>
    </location>
</feature>
<reference evidence="3 4" key="1">
    <citation type="submission" date="2016-02" db="EMBL/GenBank/DDBJ databases">
        <title>Genome analysis of coral dinoflagellate symbionts highlights evolutionary adaptations to a symbiotic lifestyle.</title>
        <authorList>
            <person name="Aranda M."/>
            <person name="Li Y."/>
            <person name="Liew Y.J."/>
            <person name="Baumgarten S."/>
            <person name="Simakov O."/>
            <person name="Wilson M."/>
            <person name="Piel J."/>
            <person name="Ashoor H."/>
            <person name="Bougouffa S."/>
            <person name="Bajic V.B."/>
            <person name="Ryu T."/>
            <person name="Ravasi T."/>
            <person name="Bayer T."/>
            <person name="Micklem G."/>
            <person name="Kim H."/>
            <person name="Bhak J."/>
            <person name="Lajeunesse T.C."/>
            <person name="Voolstra C.R."/>
        </authorList>
    </citation>
    <scope>NUCLEOTIDE SEQUENCE [LARGE SCALE GENOMIC DNA]</scope>
    <source>
        <strain evidence="3 4">CCMP2467</strain>
    </source>
</reference>
<dbReference type="InterPro" id="IPR035897">
    <property type="entry name" value="Toll_tir_struct_dom_sf"/>
</dbReference>
<keyword evidence="4" id="KW-1185">Reference proteome</keyword>
<dbReference type="AlphaFoldDB" id="A0A1Q9E851"/>
<protein>
    <recommendedName>
        <fullName evidence="5">TIR domain-containing protein</fullName>
    </recommendedName>
</protein>